<protein>
    <submittedName>
        <fullName evidence="1">Uncharacterized protein</fullName>
    </submittedName>
</protein>
<evidence type="ECO:0000313" key="2">
    <source>
        <dbReference type="Proteomes" id="UP000056252"/>
    </source>
</evidence>
<accession>A0A0S2KLK8</accession>
<gene>
    <name evidence="1" type="ORF">AS203_08520</name>
</gene>
<dbReference type="AlphaFoldDB" id="A0A0S2KLK8"/>
<sequence length="67" mass="7660">MKEQARGRCAKARDDRYFFSSPTTEFLDQEQPHPKNLKKITRQVPEGDPCGTPLALTLQRKMDVGLI</sequence>
<keyword evidence="2" id="KW-1185">Reference proteome</keyword>
<reference evidence="2" key="1">
    <citation type="submission" date="2015-11" db="EMBL/GenBank/DDBJ databases">
        <authorList>
            <person name="Holder M.E."/>
            <person name="Ajami N.J."/>
            <person name="Petrosino J.F."/>
        </authorList>
    </citation>
    <scope>NUCLEOTIDE SEQUENCE [LARGE SCALE GENOMIC DNA]</scope>
    <source>
        <strain evidence="2">F0113</strain>
    </source>
</reference>
<dbReference type="KEGG" id="peo:AS203_08520"/>
<proteinExistence type="predicted"/>
<organism evidence="1 2">
    <name type="scientific">Hoylesella enoeca</name>
    <dbReference type="NCBI Taxonomy" id="76123"/>
    <lineage>
        <taxon>Bacteria</taxon>
        <taxon>Pseudomonadati</taxon>
        <taxon>Bacteroidota</taxon>
        <taxon>Bacteroidia</taxon>
        <taxon>Bacteroidales</taxon>
        <taxon>Prevotellaceae</taxon>
        <taxon>Hoylesella</taxon>
    </lineage>
</organism>
<evidence type="ECO:0000313" key="1">
    <source>
        <dbReference type="EMBL" id="ALO49125.1"/>
    </source>
</evidence>
<dbReference type="EMBL" id="CP013195">
    <property type="protein sequence ID" value="ALO49125.1"/>
    <property type="molecule type" value="Genomic_DNA"/>
</dbReference>
<name>A0A0S2KLK8_9BACT</name>
<dbReference type="Proteomes" id="UP000056252">
    <property type="component" value="Chromosome"/>
</dbReference>